<proteinExistence type="predicted"/>
<reference evidence="1 2" key="1">
    <citation type="submission" date="2022-11" db="EMBL/GenBank/DDBJ databases">
        <title>Genome sequencing of Acetobacter type strain.</title>
        <authorList>
            <person name="Heo J."/>
            <person name="Lee D."/>
            <person name="Han B.-H."/>
            <person name="Hong S.-B."/>
            <person name="Kwon S.-W."/>
        </authorList>
    </citation>
    <scope>NUCLEOTIDE SEQUENCE [LARGE SCALE GENOMIC DNA]</scope>
    <source>
        <strain evidence="1 2">KACC 21253</strain>
    </source>
</reference>
<gene>
    <name evidence="1" type="ORF">OQ497_03270</name>
</gene>
<keyword evidence="2" id="KW-1185">Reference proteome</keyword>
<organism evidence="1 2">
    <name type="scientific">Acetobacter thailandicus</name>
    <dbReference type="NCBI Taxonomy" id="1502842"/>
    <lineage>
        <taxon>Bacteria</taxon>
        <taxon>Pseudomonadati</taxon>
        <taxon>Pseudomonadota</taxon>
        <taxon>Alphaproteobacteria</taxon>
        <taxon>Acetobacterales</taxon>
        <taxon>Acetobacteraceae</taxon>
        <taxon>Acetobacter</taxon>
    </lineage>
</organism>
<comment type="caution">
    <text evidence="1">The sequence shown here is derived from an EMBL/GenBank/DDBJ whole genome shotgun (WGS) entry which is preliminary data.</text>
</comment>
<dbReference type="RefSeq" id="WP_173560357.1">
    <property type="nucleotide sequence ID" value="NZ_JAPIUZ010000001.1"/>
</dbReference>
<name>A0ABT3QCH4_9PROT</name>
<evidence type="ECO:0000313" key="1">
    <source>
        <dbReference type="EMBL" id="MCX2562992.1"/>
    </source>
</evidence>
<accession>A0ABT3QCH4</accession>
<evidence type="ECO:0000313" key="2">
    <source>
        <dbReference type="Proteomes" id="UP001301152"/>
    </source>
</evidence>
<dbReference type="EMBL" id="JAPIUZ010000001">
    <property type="protein sequence ID" value="MCX2562992.1"/>
    <property type="molecule type" value="Genomic_DNA"/>
</dbReference>
<dbReference type="Proteomes" id="UP001301152">
    <property type="component" value="Unassembled WGS sequence"/>
</dbReference>
<protein>
    <submittedName>
        <fullName evidence="1">Uncharacterized protein</fullName>
    </submittedName>
</protein>
<sequence>MNSPELNSVLVRNIGDLEAITTRLFILDTVVDDTINEMTNAWAVENDWSAQCDEDDWWLAPTGDGWYNPANEDESGAYFTWGDFEDVNEDNYMVTQLCQKGHDKVGIRFVQDLITRSQWKKIVGELSDLIAGTGFVLEESKKSFFLPIKIDSEVLTAGITDDDIEAGLNQYKDVLNQLLHVKSVFDKIIASLKEIAAGKE</sequence>